<dbReference type="Proteomes" id="UP000713479">
    <property type="component" value="Unassembled WGS sequence"/>
</dbReference>
<evidence type="ECO:0000313" key="2">
    <source>
        <dbReference type="Proteomes" id="UP000713479"/>
    </source>
</evidence>
<organism evidence="1 2">
    <name type="scientific">Methanobrevibacter millerae</name>
    <dbReference type="NCBI Taxonomy" id="230361"/>
    <lineage>
        <taxon>Archaea</taxon>
        <taxon>Methanobacteriati</taxon>
        <taxon>Methanobacteriota</taxon>
        <taxon>Methanomada group</taxon>
        <taxon>Methanobacteria</taxon>
        <taxon>Methanobacteriales</taxon>
        <taxon>Methanobacteriaceae</taxon>
        <taxon>Methanobrevibacter</taxon>
    </lineage>
</organism>
<sequence>MDDLVEYLLFRLKEKNMPISKYKMQKFIFKIKMDLGKNHELYDDLPYYWYFHGPFSEILNDSWNYILPKCSFNINSAFLNDKSYNEFDVENNIVSSYSEIEVFTNQILSSESFYDLDKVIYKEYAPYSCMYSFKYEIFNKANTIRSSNYFDVDNYIDIFYDCESQLPCESYFNEFNDLFSKLSTNLDIINDENNFNNFWNFLRDPIIELWKTFARGLRVNFKDDFYNYKVNLWDMKYKNSIAQLEILINETDKLINFDESNKGYSPSQKKLLNATISAYLRG</sequence>
<proteinExistence type="predicted"/>
<evidence type="ECO:0000313" key="1">
    <source>
        <dbReference type="EMBL" id="MBE6510254.1"/>
    </source>
</evidence>
<dbReference type="EMBL" id="SUTF01000003">
    <property type="protein sequence ID" value="MBE6510254.1"/>
    <property type="molecule type" value="Genomic_DNA"/>
</dbReference>
<accession>A0A8T3VFL2</accession>
<name>A0A8T3VFL2_9EURY</name>
<gene>
    <name evidence="1" type="ORF">E7Z74_03160</name>
</gene>
<comment type="caution">
    <text evidence="1">The sequence shown here is derived from an EMBL/GenBank/DDBJ whole genome shotgun (WGS) entry which is preliminary data.</text>
</comment>
<reference evidence="1" key="1">
    <citation type="submission" date="2019-04" db="EMBL/GenBank/DDBJ databases">
        <title>Evolution of Biomass-Degrading Anaerobic Consortia Revealed by Metagenomics.</title>
        <authorList>
            <person name="Peng X."/>
        </authorList>
    </citation>
    <scope>NUCLEOTIDE SEQUENCE</scope>
    <source>
        <strain evidence="1">SIG13</strain>
    </source>
</reference>
<dbReference type="AlphaFoldDB" id="A0A8T3VFL2"/>
<protein>
    <submittedName>
        <fullName evidence="1">Uncharacterized protein</fullName>
    </submittedName>
</protein>